<comment type="caution">
    <text evidence="1">The sequence shown here is derived from an EMBL/GenBank/DDBJ whole genome shotgun (WGS) entry which is preliminary data.</text>
</comment>
<evidence type="ECO:0000313" key="2">
    <source>
        <dbReference type="Proteomes" id="UP001054902"/>
    </source>
</evidence>
<protein>
    <submittedName>
        <fullName evidence="1">Uncharacterized protein</fullName>
    </submittedName>
</protein>
<name>A0AAD3CUN0_9STRA</name>
<organism evidence="1 2">
    <name type="scientific">Chaetoceros tenuissimus</name>
    <dbReference type="NCBI Taxonomy" id="426638"/>
    <lineage>
        <taxon>Eukaryota</taxon>
        <taxon>Sar</taxon>
        <taxon>Stramenopiles</taxon>
        <taxon>Ochrophyta</taxon>
        <taxon>Bacillariophyta</taxon>
        <taxon>Coscinodiscophyceae</taxon>
        <taxon>Chaetocerotophycidae</taxon>
        <taxon>Chaetocerotales</taxon>
        <taxon>Chaetocerotaceae</taxon>
        <taxon>Chaetoceros</taxon>
    </lineage>
</organism>
<keyword evidence="2" id="KW-1185">Reference proteome</keyword>
<dbReference type="AlphaFoldDB" id="A0AAD3CUN0"/>
<proteinExistence type="predicted"/>
<evidence type="ECO:0000313" key="1">
    <source>
        <dbReference type="EMBL" id="GFH52433.1"/>
    </source>
</evidence>
<dbReference type="Proteomes" id="UP001054902">
    <property type="component" value="Unassembled WGS sequence"/>
</dbReference>
<sequence>MLHSYLSHWDEVVIVLYYRRYYDMYSSQYRHLHDTGKLSETIIQYFQKILQRKTPPGKNYIAKKLLRKFENVVIINYHDKRFRGSGESFYCHAMPNATHICDAIKSEETKRDNARSSRQIDFQDLIHYAMDFKESDRNTARKIAQKYLEETKNLTMRKTCLDEDAKEKLLNKTLEFKQNVYPGDNEDELKSQFEKDVLTKLCTVDMDETLKDKAWKSFFQSISKEYKGAK</sequence>
<dbReference type="EMBL" id="BLLK01000045">
    <property type="protein sequence ID" value="GFH52433.1"/>
    <property type="molecule type" value="Genomic_DNA"/>
</dbReference>
<accession>A0AAD3CUN0</accession>
<reference evidence="1 2" key="1">
    <citation type="journal article" date="2021" name="Sci. Rep.">
        <title>The genome of the diatom Chaetoceros tenuissimus carries an ancient integrated fragment of an extant virus.</title>
        <authorList>
            <person name="Hongo Y."/>
            <person name="Kimura K."/>
            <person name="Takaki Y."/>
            <person name="Yoshida Y."/>
            <person name="Baba S."/>
            <person name="Kobayashi G."/>
            <person name="Nagasaki K."/>
            <person name="Hano T."/>
            <person name="Tomaru Y."/>
        </authorList>
    </citation>
    <scope>NUCLEOTIDE SEQUENCE [LARGE SCALE GENOMIC DNA]</scope>
    <source>
        <strain evidence="1 2">NIES-3715</strain>
    </source>
</reference>
<gene>
    <name evidence="1" type="ORF">CTEN210_08909</name>
</gene>